<dbReference type="SMART" id="SM00028">
    <property type="entry name" value="TPR"/>
    <property type="match status" value="3"/>
</dbReference>
<dbReference type="Gene3D" id="1.25.40.10">
    <property type="entry name" value="Tetratricopeptide repeat domain"/>
    <property type="match status" value="2"/>
</dbReference>
<reference evidence="2 3" key="1">
    <citation type="submission" date="2020-08" db="EMBL/GenBank/DDBJ databases">
        <title>Genomic Encyclopedia of Type Strains, Phase III (KMG-III): the genomes of soil and plant-associated and newly described type strains.</title>
        <authorList>
            <person name="Whitman W."/>
        </authorList>
    </citation>
    <scope>NUCLEOTIDE SEQUENCE [LARGE SCALE GENOMIC DNA]</scope>
    <source>
        <strain evidence="2 3">CECT 8088</strain>
    </source>
</reference>
<proteinExistence type="predicted"/>
<evidence type="ECO:0000256" key="1">
    <source>
        <dbReference type="SAM" id="MobiDB-lite"/>
    </source>
</evidence>
<sequence length="570" mass="59221">MSMPASFARRAVAVQADGCTITAPVVATPVMSADPPPDTSPRALSRQGDRARGAGDLDTAARLYRAALAGDATFAPAWFGLGATAQAGGDNALAIAAIGRAVQLRPRAGWHAALSAALLAEGHAEAASAAARLAVETDPSEPAHHHAHALALVALGATDAALVAWRETARRAPRDPAAHANLAAALNAAGRIDEAAAAIAEARALAPPTAATLLTEGLVADAQGDVARADALLAEAERAAPGEPAIALGRASVLFERDRFDAAEARLRAILAAGAMPQAELTLASVLLATGRRAEGWAAFEARAALLPASDLPNWDGQPTDAVVRLEVEQGLGDALHFLRYLPAARARARIVLRVPQAMRRLVADSFETIVFDEGEGTATCRAGLPGLPHLLGDPPADPVWIRLPPARIDAWRARFAGLKGRRLGLVWQGSPAYRYDRRRSIPPDLLAPLGALTGVSFVSLSEGADRPDWMAEGGPFTDLADTAAAIAALDGVVAVDTMAAHLAGAMGAPLWLLDRAGGDWRWREAFGPPLYPGLRRLVQPAPLPPRQAWPPVIARLAAALAARDQPVGV</sequence>
<dbReference type="Proteomes" id="UP000557688">
    <property type="component" value="Unassembled WGS sequence"/>
</dbReference>
<feature type="region of interest" description="Disordered" evidence="1">
    <location>
        <begin position="29"/>
        <end position="53"/>
    </location>
</feature>
<dbReference type="SUPFAM" id="SSF53756">
    <property type="entry name" value="UDP-Glycosyltransferase/glycogen phosphorylase"/>
    <property type="match status" value="1"/>
</dbReference>
<organism evidence="2 3">
    <name type="scientific">Endobacter medicaginis</name>
    <dbReference type="NCBI Taxonomy" id="1181271"/>
    <lineage>
        <taxon>Bacteria</taxon>
        <taxon>Pseudomonadati</taxon>
        <taxon>Pseudomonadota</taxon>
        <taxon>Alphaproteobacteria</taxon>
        <taxon>Acetobacterales</taxon>
        <taxon>Acetobacteraceae</taxon>
        <taxon>Endobacter</taxon>
    </lineage>
</organism>
<dbReference type="PANTHER" id="PTHR44998:SF1">
    <property type="entry name" value="UDP-N-ACETYLGLUCOSAMINE--PEPTIDE N-ACETYLGLUCOSAMINYLTRANSFERASE 110 KDA SUBUNIT"/>
    <property type="match status" value="1"/>
</dbReference>
<dbReference type="SUPFAM" id="SSF48452">
    <property type="entry name" value="TPR-like"/>
    <property type="match status" value="2"/>
</dbReference>
<name>A0A839V1K3_9PROT</name>
<dbReference type="RefSeq" id="WP_183275256.1">
    <property type="nucleotide sequence ID" value="NZ_JACHXV010000007.1"/>
</dbReference>
<dbReference type="PANTHER" id="PTHR44998">
    <property type="match status" value="1"/>
</dbReference>
<dbReference type="AlphaFoldDB" id="A0A839V1K3"/>
<evidence type="ECO:0000313" key="2">
    <source>
        <dbReference type="EMBL" id="MBB3174404.1"/>
    </source>
</evidence>
<gene>
    <name evidence="2" type="ORF">FHR90_002245</name>
</gene>
<protein>
    <submittedName>
        <fullName evidence="2">Tetratricopeptide (TPR) repeat protein</fullName>
    </submittedName>
</protein>
<dbReference type="EMBL" id="JACHXV010000007">
    <property type="protein sequence ID" value="MBB3174404.1"/>
    <property type="molecule type" value="Genomic_DNA"/>
</dbReference>
<keyword evidence="3" id="KW-1185">Reference proteome</keyword>
<evidence type="ECO:0000313" key="3">
    <source>
        <dbReference type="Proteomes" id="UP000557688"/>
    </source>
</evidence>
<dbReference type="InterPro" id="IPR011990">
    <property type="entry name" value="TPR-like_helical_dom_sf"/>
</dbReference>
<dbReference type="Gene3D" id="3.40.50.2000">
    <property type="entry name" value="Glycogen Phosphorylase B"/>
    <property type="match status" value="1"/>
</dbReference>
<comment type="caution">
    <text evidence="2">The sequence shown here is derived from an EMBL/GenBank/DDBJ whole genome shotgun (WGS) entry which is preliminary data.</text>
</comment>
<dbReference type="InterPro" id="IPR019734">
    <property type="entry name" value="TPR_rpt"/>
</dbReference>
<accession>A0A839V1K3</accession>